<dbReference type="InterPro" id="IPR027417">
    <property type="entry name" value="P-loop_NTPase"/>
</dbReference>
<dbReference type="Proteomes" id="UP001327219">
    <property type="component" value="Chromosome"/>
</dbReference>
<dbReference type="Gene3D" id="1.10.8.60">
    <property type="match status" value="1"/>
</dbReference>
<dbReference type="SUPFAM" id="SSF52540">
    <property type="entry name" value="P-loop containing nucleoside triphosphate hydrolases"/>
    <property type="match status" value="1"/>
</dbReference>
<gene>
    <name evidence="2" type="ORF">Bandiella_00408</name>
</gene>
<dbReference type="PANTHER" id="PTHR30050:SF5">
    <property type="entry name" value="DNAA REGULATORY INACTIVATOR HDA"/>
    <property type="match status" value="1"/>
</dbReference>
<dbReference type="PANTHER" id="PTHR30050">
    <property type="entry name" value="CHROMOSOMAL REPLICATION INITIATOR PROTEIN DNAA"/>
    <property type="match status" value="1"/>
</dbReference>
<accession>A0ABZ0UMW9</accession>
<evidence type="ECO:0000313" key="3">
    <source>
        <dbReference type="Proteomes" id="UP001327219"/>
    </source>
</evidence>
<protein>
    <submittedName>
        <fullName evidence="2">DnaA-like protein</fullName>
    </submittedName>
</protein>
<organism evidence="2 3">
    <name type="scientific">Candidatus Bandiella euplotis</name>
    <dbReference type="NCBI Taxonomy" id="1664265"/>
    <lineage>
        <taxon>Bacteria</taxon>
        <taxon>Pseudomonadati</taxon>
        <taxon>Pseudomonadota</taxon>
        <taxon>Alphaproteobacteria</taxon>
        <taxon>Rickettsiales</taxon>
        <taxon>Candidatus Midichloriaceae</taxon>
        <taxon>Candidatus Bandiella</taxon>
    </lineage>
</organism>
<dbReference type="InterPro" id="IPR055199">
    <property type="entry name" value="Hda_lid"/>
</dbReference>
<reference evidence="2 3" key="1">
    <citation type="submission" date="2022-11" db="EMBL/GenBank/DDBJ databases">
        <title>Host association and intracellularity evolved multiple times independently in the Rickettsiales.</title>
        <authorList>
            <person name="Castelli M."/>
            <person name="Nardi T."/>
            <person name="Gammuto L."/>
            <person name="Bellinzona G."/>
            <person name="Sabaneyeva E."/>
            <person name="Potekhin A."/>
            <person name="Serra V."/>
            <person name="Petroni G."/>
            <person name="Sassera D."/>
        </authorList>
    </citation>
    <scope>NUCLEOTIDE SEQUENCE [LARGE SCALE GENOMIC DNA]</scope>
    <source>
        <strain evidence="2 3">NDG2</strain>
    </source>
</reference>
<keyword evidence="3" id="KW-1185">Reference proteome</keyword>
<evidence type="ECO:0000259" key="1">
    <source>
        <dbReference type="Pfam" id="PF22688"/>
    </source>
</evidence>
<sequence>MIQGLLNLENEQKFSIEDFILSCANLEAYNSILHWEKWPNKKLLIIGPHKSGKTLLTTIWRKNTDAVVIKNVEDFKDAEKVIVDNIEELSEINLVNIINFTNERGLPLLLTANQYPSFNLKDLNSRIKSIYKVIIKEPDEELLKLILAKSFKQLQIKISDEIISLIFRSIERNYESAYEVVKFIDKLSKITKRSVTLPFVREMLIKYYQTDDL</sequence>
<feature type="domain" description="Hda lid" evidence="1">
    <location>
        <begin position="147"/>
        <end position="204"/>
    </location>
</feature>
<dbReference type="EMBL" id="CP110820">
    <property type="protein sequence ID" value="WPX96299.1"/>
    <property type="molecule type" value="Genomic_DNA"/>
</dbReference>
<dbReference type="Pfam" id="PF22688">
    <property type="entry name" value="Hda_lid"/>
    <property type="match status" value="1"/>
</dbReference>
<evidence type="ECO:0000313" key="2">
    <source>
        <dbReference type="EMBL" id="WPX96299.1"/>
    </source>
</evidence>
<dbReference type="Gene3D" id="3.40.50.300">
    <property type="entry name" value="P-loop containing nucleotide triphosphate hydrolases"/>
    <property type="match status" value="1"/>
</dbReference>
<proteinExistence type="predicted"/>
<name>A0ABZ0UMW9_9RICK</name>